<keyword evidence="1" id="KW-0235">DNA replication</keyword>
<evidence type="ECO:0000259" key="4">
    <source>
        <dbReference type="Pfam" id="PF13191"/>
    </source>
</evidence>
<dbReference type="InterPro" id="IPR050311">
    <property type="entry name" value="ORC1/CDC6"/>
</dbReference>
<dbReference type="PANTHER" id="PTHR10763:SF22">
    <property type="entry name" value="ORC1-TYPE DNA REPLICATION PROTEIN"/>
    <property type="match status" value="1"/>
</dbReference>
<gene>
    <name evidence="5" type="ORF">C438_00150</name>
</gene>
<dbReference type="Gene3D" id="1.10.8.60">
    <property type="match status" value="1"/>
</dbReference>
<accession>M0JKH8</accession>
<dbReference type="AlphaFoldDB" id="M0JKH8"/>
<dbReference type="EMBL" id="AOLP01000001">
    <property type="protein sequence ID" value="EMA08205.1"/>
    <property type="molecule type" value="Genomic_DNA"/>
</dbReference>
<proteinExistence type="predicted"/>
<dbReference type="GO" id="GO:0005524">
    <property type="term" value="F:ATP binding"/>
    <property type="evidence" value="ECO:0007669"/>
    <property type="project" value="UniProtKB-KW"/>
</dbReference>
<dbReference type="InterPro" id="IPR036388">
    <property type="entry name" value="WH-like_DNA-bd_sf"/>
</dbReference>
<keyword evidence="3" id="KW-0067">ATP-binding</keyword>
<organism evidence="5 6">
    <name type="scientific">Haloferax denitrificans ATCC 35960</name>
    <dbReference type="NCBI Taxonomy" id="662478"/>
    <lineage>
        <taxon>Archaea</taxon>
        <taxon>Methanobacteriati</taxon>
        <taxon>Methanobacteriota</taxon>
        <taxon>Stenosarchaea group</taxon>
        <taxon>Halobacteria</taxon>
        <taxon>Halobacteriales</taxon>
        <taxon>Haloferacaceae</taxon>
        <taxon>Haloferax</taxon>
    </lineage>
</organism>
<keyword evidence="2" id="KW-0547">Nucleotide-binding</keyword>
<evidence type="ECO:0000313" key="6">
    <source>
        <dbReference type="Proteomes" id="UP000011553"/>
    </source>
</evidence>
<dbReference type="RefSeq" id="WP_004967159.1">
    <property type="nucleotide sequence ID" value="NZ_AOLP01000001.1"/>
</dbReference>
<keyword evidence="6" id="KW-1185">Reference proteome</keyword>
<evidence type="ECO:0000256" key="2">
    <source>
        <dbReference type="ARBA" id="ARBA00022741"/>
    </source>
</evidence>
<dbReference type="InterPro" id="IPR027417">
    <property type="entry name" value="P-loop_NTPase"/>
</dbReference>
<dbReference type="SUPFAM" id="SSF52540">
    <property type="entry name" value="P-loop containing nucleoside triphosphate hydrolases"/>
    <property type="match status" value="1"/>
</dbReference>
<name>M0JKH8_9EURY</name>
<evidence type="ECO:0000256" key="1">
    <source>
        <dbReference type="ARBA" id="ARBA00022705"/>
    </source>
</evidence>
<dbReference type="Gene3D" id="1.10.10.10">
    <property type="entry name" value="Winged helix-like DNA-binding domain superfamily/Winged helix DNA-binding domain"/>
    <property type="match status" value="1"/>
</dbReference>
<dbReference type="PATRIC" id="fig|662478.6.peg.33"/>
<evidence type="ECO:0000313" key="5">
    <source>
        <dbReference type="EMBL" id="EMA08205.1"/>
    </source>
</evidence>
<comment type="caution">
    <text evidence="5">The sequence shown here is derived from an EMBL/GenBank/DDBJ whole genome shotgun (WGS) entry which is preliminary data.</text>
</comment>
<sequence length="389" mass="42284">MDIEARIKRRQRRDGTPRLLVDYDSLSPVAHTDDPVNCGPVLERLLDYLDPVFDGHLPPNAYVYGPKGSGKSAVVTALFNHLVRASSVNNAAIHTTTRVQATFAPRFVYVDARETTSAFAFYHAVLDALVDESVPKQGIKTEALQSRLKATLDAPQTGAVVAVDHLGEPGTLDGEAFVDLCAGLPSKVSWLAIGRAPPDETVLTDYTADEVQFEPYQSQVLIDVLMTRAAAAGSRRTLDHRLARDIAEWANGDAHDALAALFGAADEAVRNQHRSITAADVAAGIAAVPQPCVSLGRVLALPENRQQVLHELLALRPDQQESVRAASQHIAKSVDLSATTVKRILYELAEDGVTRRVTAERVDRKGRPPSRLEPQFPTVVFERLFAAAR</sequence>
<dbReference type="Proteomes" id="UP000011553">
    <property type="component" value="Unassembled WGS sequence"/>
</dbReference>
<reference evidence="5 6" key="1">
    <citation type="journal article" date="2014" name="PLoS Genet.">
        <title>Phylogenetically driven sequencing of extremely halophilic archaea reveals strategies for static and dynamic osmo-response.</title>
        <authorList>
            <person name="Becker E.A."/>
            <person name="Seitzer P.M."/>
            <person name="Tritt A."/>
            <person name="Larsen D."/>
            <person name="Krusor M."/>
            <person name="Yao A.I."/>
            <person name="Wu D."/>
            <person name="Madern D."/>
            <person name="Eisen J.A."/>
            <person name="Darling A.E."/>
            <person name="Facciotti M.T."/>
        </authorList>
    </citation>
    <scope>NUCLEOTIDE SEQUENCE [LARGE SCALE GENOMIC DNA]</scope>
    <source>
        <strain evidence="5 6">ATCC 35960</strain>
    </source>
</reference>
<dbReference type="InterPro" id="IPR041664">
    <property type="entry name" value="AAA_16"/>
</dbReference>
<dbReference type="Gene3D" id="3.40.50.300">
    <property type="entry name" value="P-loop containing nucleotide triphosphate hydrolases"/>
    <property type="match status" value="1"/>
</dbReference>
<dbReference type="GO" id="GO:0006260">
    <property type="term" value="P:DNA replication"/>
    <property type="evidence" value="ECO:0007669"/>
    <property type="project" value="UniProtKB-KW"/>
</dbReference>
<dbReference type="Pfam" id="PF13191">
    <property type="entry name" value="AAA_16"/>
    <property type="match status" value="1"/>
</dbReference>
<dbReference type="PANTHER" id="PTHR10763">
    <property type="entry name" value="CELL DIVISION CONTROL PROTEIN 6-RELATED"/>
    <property type="match status" value="1"/>
</dbReference>
<protein>
    <submittedName>
        <fullName evidence="5">Orc1-type DNA replication protein</fullName>
    </submittedName>
</protein>
<evidence type="ECO:0000256" key="3">
    <source>
        <dbReference type="ARBA" id="ARBA00022840"/>
    </source>
</evidence>
<feature type="domain" description="Orc1-like AAA ATPase" evidence="4">
    <location>
        <begin position="42"/>
        <end position="186"/>
    </location>
</feature>